<gene>
    <name evidence="1" type="ORF">CTI12_AA598480</name>
</gene>
<dbReference type="STRING" id="35608.A0A2U1KII3"/>
<keyword evidence="2" id="KW-1185">Reference proteome</keyword>
<reference evidence="1 2" key="1">
    <citation type="journal article" date="2018" name="Mol. Plant">
        <title>The genome of Artemisia annua provides insight into the evolution of Asteraceae family and artemisinin biosynthesis.</title>
        <authorList>
            <person name="Shen Q."/>
            <person name="Zhang L."/>
            <person name="Liao Z."/>
            <person name="Wang S."/>
            <person name="Yan T."/>
            <person name="Shi P."/>
            <person name="Liu M."/>
            <person name="Fu X."/>
            <person name="Pan Q."/>
            <person name="Wang Y."/>
            <person name="Lv Z."/>
            <person name="Lu X."/>
            <person name="Zhang F."/>
            <person name="Jiang W."/>
            <person name="Ma Y."/>
            <person name="Chen M."/>
            <person name="Hao X."/>
            <person name="Li L."/>
            <person name="Tang Y."/>
            <person name="Lv G."/>
            <person name="Zhou Y."/>
            <person name="Sun X."/>
            <person name="Brodelius P.E."/>
            <person name="Rose J.K.C."/>
            <person name="Tang K."/>
        </authorList>
    </citation>
    <scope>NUCLEOTIDE SEQUENCE [LARGE SCALE GENOMIC DNA]</scope>
    <source>
        <strain evidence="2">cv. Huhao1</strain>
        <tissue evidence="1">Leaf</tissue>
    </source>
</reference>
<dbReference type="AlphaFoldDB" id="A0A2U1KII3"/>
<evidence type="ECO:0000313" key="2">
    <source>
        <dbReference type="Proteomes" id="UP000245207"/>
    </source>
</evidence>
<dbReference type="Proteomes" id="UP000245207">
    <property type="component" value="Unassembled WGS sequence"/>
</dbReference>
<evidence type="ECO:0000313" key="1">
    <source>
        <dbReference type="EMBL" id="PWA36577.1"/>
    </source>
</evidence>
<dbReference type="EMBL" id="PKPP01017977">
    <property type="protein sequence ID" value="PWA36577.1"/>
    <property type="molecule type" value="Genomic_DNA"/>
</dbReference>
<protein>
    <submittedName>
        <fullName evidence="1">D-3-phosphoglycerate dehydrogenase</fullName>
    </submittedName>
</protein>
<name>A0A2U1KII3_ARTAN</name>
<proteinExistence type="predicted"/>
<comment type="caution">
    <text evidence="1">The sequence shown here is derived from an EMBL/GenBank/DDBJ whole genome shotgun (WGS) entry which is preliminary data.</text>
</comment>
<accession>A0A2U1KII3</accession>
<dbReference type="InterPro" id="IPR029009">
    <property type="entry name" value="ASB_dom_sf"/>
</dbReference>
<organism evidence="1 2">
    <name type="scientific">Artemisia annua</name>
    <name type="common">Sweet wormwood</name>
    <dbReference type="NCBI Taxonomy" id="35608"/>
    <lineage>
        <taxon>Eukaryota</taxon>
        <taxon>Viridiplantae</taxon>
        <taxon>Streptophyta</taxon>
        <taxon>Embryophyta</taxon>
        <taxon>Tracheophyta</taxon>
        <taxon>Spermatophyta</taxon>
        <taxon>Magnoliopsida</taxon>
        <taxon>eudicotyledons</taxon>
        <taxon>Gunneridae</taxon>
        <taxon>Pentapetalae</taxon>
        <taxon>asterids</taxon>
        <taxon>campanulids</taxon>
        <taxon>Asterales</taxon>
        <taxon>Asteraceae</taxon>
        <taxon>Asteroideae</taxon>
        <taxon>Anthemideae</taxon>
        <taxon>Artemisiinae</taxon>
        <taxon>Artemisia</taxon>
    </lineage>
</organism>
<sequence length="144" mass="16197">MIRVGCLTKVIVIFDDSIMSFLYFVSLDTNITFCLSRVPYVTLAEKLSRLAAQLVAGGNALKSVKLTLLASAREFNNLKTELLHSMVAKGTVDQPGIIGTIRNILDEDNLVPKKLNKIMCKHHHLQLVSRFDYPLHIILFRTQT</sequence>
<dbReference type="Gene3D" id="3.30.1330.90">
    <property type="entry name" value="D-3-phosphoglycerate dehydrogenase, domain 3"/>
    <property type="match status" value="1"/>
</dbReference>